<dbReference type="InterPro" id="IPR009057">
    <property type="entry name" value="Homeodomain-like_sf"/>
</dbReference>
<dbReference type="SUPFAM" id="SSF46689">
    <property type="entry name" value="Homeodomain-like"/>
    <property type="match status" value="1"/>
</dbReference>
<feature type="region of interest" description="Disordered" evidence="4">
    <location>
        <begin position="220"/>
        <end position="283"/>
    </location>
</feature>
<dbReference type="GO" id="GO:0005634">
    <property type="term" value="C:nucleus"/>
    <property type="evidence" value="ECO:0007669"/>
    <property type="project" value="UniProtKB-SubCell"/>
</dbReference>
<evidence type="ECO:0000256" key="3">
    <source>
        <dbReference type="PROSITE-ProRule" id="PRU00320"/>
    </source>
</evidence>
<dbReference type="PANTHER" id="PTHR23110:SF109">
    <property type="entry name" value="FI07618P-RELATED"/>
    <property type="match status" value="1"/>
</dbReference>
<dbReference type="Pfam" id="PF03184">
    <property type="entry name" value="DDE_1"/>
    <property type="match status" value="1"/>
</dbReference>
<dbReference type="SUPFAM" id="SSF54695">
    <property type="entry name" value="POZ domain"/>
    <property type="match status" value="1"/>
</dbReference>
<dbReference type="PANTHER" id="PTHR23110">
    <property type="entry name" value="BTB DOMAIN TRANSCRIPTION FACTOR"/>
    <property type="match status" value="1"/>
</dbReference>
<dbReference type="Pfam" id="PF05225">
    <property type="entry name" value="HTH_psq"/>
    <property type="match status" value="1"/>
</dbReference>
<dbReference type="GO" id="GO:0006357">
    <property type="term" value="P:regulation of transcription by RNA polymerase II"/>
    <property type="evidence" value="ECO:0007669"/>
    <property type="project" value="TreeGrafter"/>
</dbReference>
<feature type="compositionally biased region" description="Basic and acidic residues" evidence="4">
    <location>
        <begin position="121"/>
        <end position="142"/>
    </location>
</feature>
<dbReference type="InterPro" id="IPR007889">
    <property type="entry name" value="HTH_Psq"/>
</dbReference>
<keyword evidence="2 3" id="KW-0539">Nucleus</keyword>
<dbReference type="EMBL" id="JARKIK010000062">
    <property type="protein sequence ID" value="KAK8731010.1"/>
    <property type="molecule type" value="Genomic_DNA"/>
</dbReference>
<evidence type="ECO:0000259" key="5">
    <source>
        <dbReference type="PROSITE" id="PS50097"/>
    </source>
</evidence>
<dbReference type="Gene3D" id="3.30.420.10">
    <property type="entry name" value="Ribonuclease H-like superfamily/Ribonuclease H"/>
    <property type="match status" value="1"/>
</dbReference>
<dbReference type="PROSITE" id="PS50097">
    <property type="entry name" value="BTB"/>
    <property type="match status" value="1"/>
</dbReference>
<feature type="domain" description="HTH psq-type" evidence="6">
    <location>
        <begin position="366"/>
        <end position="418"/>
    </location>
</feature>
<feature type="compositionally biased region" description="Polar residues" evidence="4">
    <location>
        <begin position="160"/>
        <end position="173"/>
    </location>
</feature>
<evidence type="ECO:0000259" key="6">
    <source>
        <dbReference type="PROSITE" id="PS50960"/>
    </source>
</evidence>
<evidence type="ECO:0000256" key="2">
    <source>
        <dbReference type="ARBA" id="ARBA00023242"/>
    </source>
</evidence>
<dbReference type="InterPro" id="IPR011333">
    <property type="entry name" value="SKP1/BTB/POZ_sf"/>
</dbReference>
<protein>
    <submittedName>
        <fullName evidence="7">Uncharacterized protein</fullName>
    </submittedName>
</protein>
<dbReference type="Pfam" id="PF00651">
    <property type="entry name" value="BTB"/>
    <property type="match status" value="1"/>
</dbReference>
<dbReference type="InterPro" id="IPR000210">
    <property type="entry name" value="BTB/POZ_dom"/>
</dbReference>
<feature type="DNA-binding region" description="H-T-H motif" evidence="3">
    <location>
        <begin position="394"/>
        <end position="414"/>
    </location>
</feature>
<dbReference type="Gene3D" id="1.10.10.60">
    <property type="entry name" value="Homeodomain-like"/>
    <property type="match status" value="1"/>
</dbReference>
<dbReference type="CDD" id="cd18315">
    <property type="entry name" value="BTB_POZ_BAB-like"/>
    <property type="match status" value="1"/>
</dbReference>
<evidence type="ECO:0000256" key="1">
    <source>
        <dbReference type="ARBA" id="ARBA00004123"/>
    </source>
</evidence>
<name>A0AAW0WFN3_CHEQU</name>
<keyword evidence="8" id="KW-1185">Reference proteome</keyword>
<dbReference type="InterPro" id="IPR036397">
    <property type="entry name" value="RNaseH_sf"/>
</dbReference>
<dbReference type="GO" id="GO:0003677">
    <property type="term" value="F:DNA binding"/>
    <property type="evidence" value="ECO:0007669"/>
    <property type="project" value="UniProtKB-UniRule"/>
</dbReference>
<feature type="compositionally biased region" description="Basic and acidic residues" evidence="4">
    <location>
        <begin position="236"/>
        <end position="253"/>
    </location>
</feature>
<feature type="compositionally biased region" description="Acidic residues" evidence="4">
    <location>
        <begin position="269"/>
        <end position="280"/>
    </location>
</feature>
<sequence>MDGGLLCLKWRDHRSTFFRMLSSVRKKEIYCDATIACDGKFYPVHRLVLSTCSEFFERMFEVADNKHLMIVLTDIQHEYLETLLDYMYIGEVNVLQSDLSSFMKAAECLKIRGLAEPSETNPRKECADSKRNMPQREDGWEIKRRRQNDDLPVNSKPETKSSLGGNSLDNLNSAKVPPRSRTSCGEPKRGRDPSLGHTKINNIPASGIVSPAQLALAELASEKQAGSSSNLTSSLSKDHDNDSSISHDTELSDCKSSQVKFEDVNVKEEPEDWPQAESNEDPQLFRFSDPGLAYLANASTLPLPVQGISQTTQAQTGPLEHSAHPLPGPSGLHSLTGWDHQSLSSSVTSDDFVQYRGGTVKGVNQMSGRKKYNQYDKRTLLEALEAVCEGRMSQRQAAREYGVPLTTLHDRLTSHNDKAFISKFSVFTSQQEQHIVDCFKQWAEVGFLRTRSDVQEVMHELLRKQRAQGKNNPFKDDRPGRMWYQTFFRRHPHIQLSSPDDLLAYELGVTQRKMLLWRENLDAFCTSQGFTDAFTNPSRIFTADETTFFMYSGAGIVHAPHCPKNILDRVRGDNDSVTVFVSVCADGRTLPGAIISPSGCPFKCNGSSMLQDWLLKESEHGYMTADIFQKYLSQVFMPWIERAGVETPVWLFLDSRCSYLSPEVWEFCHHHRVILYALLQNSPQLLQPTAAAVFKPLEASMMHIMQECKQNGSNVITQDSFITMLERLLAKLEQPKAVKEAFKKSGLYPFQTPELTV</sequence>
<feature type="region of interest" description="Disordered" evidence="4">
    <location>
        <begin position="119"/>
        <end position="204"/>
    </location>
</feature>
<feature type="region of interest" description="Disordered" evidence="4">
    <location>
        <begin position="310"/>
        <end position="338"/>
    </location>
</feature>
<reference evidence="7 8" key="1">
    <citation type="journal article" date="2024" name="BMC Genomics">
        <title>Genome assembly of redclaw crayfish (Cherax quadricarinatus) provides insights into its immune adaptation and hypoxia tolerance.</title>
        <authorList>
            <person name="Liu Z."/>
            <person name="Zheng J."/>
            <person name="Li H."/>
            <person name="Fang K."/>
            <person name="Wang S."/>
            <person name="He J."/>
            <person name="Zhou D."/>
            <person name="Weng S."/>
            <person name="Chi M."/>
            <person name="Gu Z."/>
            <person name="He J."/>
            <person name="Li F."/>
            <person name="Wang M."/>
        </authorList>
    </citation>
    <scope>NUCLEOTIDE SEQUENCE [LARGE SCALE GENOMIC DNA]</scope>
    <source>
        <strain evidence="7">ZL_2023a</strain>
    </source>
</reference>
<dbReference type="InterPro" id="IPR004875">
    <property type="entry name" value="DDE_SF_endonuclease_dom"/>
</dbReference>
<dbReference type="AlphaFoldDB" id="A0AAW0WFN3"/>
<dbReference type="InterPro" id="IPR051095">
    <property type="entry name" value="Dros_DevTransReg"/>
</dbReference>
<keyword evidence="3" id="KW-0238">DNA-binding</keyword>
<comment type="subcellular location">
    <subcellularLocation>
        <location evidence="1 3">Nucleus</location>
    </subcellularLocation>
</comment>
<dbReference type="PROSITE" id="PS50960">
    <property type="entry name" value="HTH_PSQ"/>
    <property type="match status" value="1"/>
</dbReference>
<dbReference type="Gene3D" id="3.30.710.10">
    <property type="entry name" value="Potassium Channel Kv1.1, Chain A"/>
    <property type="match status" value="1"/>
</dbReference>
<evidence type="ECO:0000256" key="4">
    <source>
        <dbReference type="SAM" id="MobiDB-lite"/>
    </source>
</evidence>
<dbReference type="Proteomes" id="UP001445076">
    <property type="component" value="Unassembled WGS sequence"/>
</dbReference>
<organism evidence="7 8">
    <name type="scientific">Cherax quadricarinatus</name>
    <name type="common">Australian red claw crayfish</name>
    <dbReference type="NCBI Taxonomy" id="27406"/>
    <lineage>
        <taxon>Eukaryota</taxon>
        <taxon>Metazoa</taxon>
        <taxon>Ecdysozoa</taxon>
        <taxon>Arthropoda</taxon>
        <taxon>Crustacea</taxon>
        <taxon>Multicrustacea</taxon>
        <taxon>Malacostraca</taxon>
        <taxon>Eumalacostraca</taxon>
        <taxon>Eucarida</taxon>
        <taxon>Decapoda</taxon>
        <taxon>Pleocyemata</taxon>
        <taxon>Astacidea</taxon>
        <taxon>Parastacoidea</taxon>
        <taxon>Parastacidae</taxon>
        <taxon>Cherax</taxon>
    </lineage>
</organism>
<dbReference type="SMART" id="SM00225">
    <property type="entry name" value="BTB"/>
    <property type="match status" value="1"/>
</dbReference>
<comment type="caution">
    <text evidence="7">The sequence shown here is derived from an EMBL/GenBank/DDBJ whole genome shotgun (WGS) entry which is preliminary data.</text>
</comment>
<feature type="domain" description="BTB" evidence="5">
    <location>
        <begin position="31"/>
        <end position="96"/>
    </location>
</feature>
<accession>A0AAW0WFN3</accession>
<proteinExistence type="predicted"/>
<gene>
    <name evidence="7" type="ORF">OTU49_007751</name>
</gene>
<evidence type="ECO:0000313" key="7">
    <source>
        <dbReference type="EMBL" id="KAK8731010.1"/>
    </source>
</evidence>
<evidence type="ECO:0000313" key="8">
    <source>
        <dbReference type="Proteomes" id="UP001445076"/>
    </source>
</evidence>